<evidence type="ECO:0000256" key="2">
    <source>
        <dbReference type="ARBA" id="ARBA00010617"/>
    </source>
</evidence>
<dbReference type="CDD" id="cd11041">
    <property type="entry name" value="CYP503A1-like"/>
    <property type="match status" value="1"/>
</dbReference>
<sequence>MQDPSILYACVAIAAVAFIVRWYTDPLRAIPTVGGSDLPFLSYGGAFRWVHHGKEMLQEGYDKYHGATFKVAMLDRWLVIASGPKLVEEVRKRPDEELNNTDGLGQFVQTKYTLGEDVHNDPFHVDVIRDNLARGLPAILPDVIDELTLATREHIPTEGDAWLSVNVPEKTRDIVARASSRVFVGLPLCRNKGYLDLAVDFTIRVMEDRAVINLFPEVLKPIIGRLVSKSAKSVRQVSVYLAPLIKERQRLMAEHGDDWSDRPNDMLQWIMDVAATRDPSIEAIVKRMLVVNFAAIHTSSNSITHALYHLAERPELLAPLREEIGPLIREEGWTKNSMAKMWKLDSFLRESQRHNGVNIISLMRVAHKDITLSDGTFIPKGTLLSVPVFSMHHDDSLYEDADRFDAFRFSRMREQEGEAAKHQYVNTSIDYVSFGHGKHACPGRFFAANELKAMLAHIVLNYDVKLPGDGKRPENMYWGEGVLAAPSGEVMFRKRQV</sequence>
<evidence type="ECO:0000313" key="10">
    <source>
        <dbReference type="Proteomes" id="UP000184267"/>
    </source>
</evidence>
<proteinExistence type="inferred from homology"/>
<dbReference type="GO" id="GO:0004497">
    <property type="term" value="F:monooxygenase activity"/>
    <property type="evidence" value="ECO:0007669"/>
    <property type="project" value="UniProtKB-KW"/>
</dbReference>
<dbReference type="OMA" id="PENMYWG"/>
<keyword evidence="7" id="KW-0503">Monooxygenase</keyword>
<protein>
    <submittedName>
        <fullName evidence="9">Ent-kaurene oxidase</fullName>
    </submittedName>
</protein>
<evidence type="ECO:0000256" key="7">
    <source>
        <dbReference type="RuleBase" id="RU000461"/>
    </source>
</evidence>
<dbReference type="GO" id="GO:0005506">
    <property type="term" value="F:iron ion binding"/>
    <property type="evidence" value="ECO:0007669"/>
    <property type="project" value="InterPro"/>
</dbReference>
<dbReference type="Pfam" id="PF00067">
    <property type="entry name" value="p450"/>
    <property type="match status" value="1"/>
</dbReference>
<evidence type="ECO:0000256" key="5">
    <source>
        <dbReference type="ARBA" id="ARBA00023004"/>
    </source>
</evidence>
<dbReference type="PROSITE" id="PS00086">
    <property type="entry name" value="CYTOCHROME_P450"/>
    <property type="match status" value="1"/>
</dbReference>
<dbReference type="AlphaFoldDB" id="A0A1M2V7D6"/>
<keyword evidence="5 6" id="KW-0408">Iron</keyword>
<dbReference type="EMBL" id="MNAD01001612">
    <property type="protein sequence ID" value="OJT03492.1"/>
    <property type="molecule type" value="Genomic_DNA"/>
</dbReference>
<reference evidence="9 10" key="1">
    <citation type="submission" date="2016-10" db="EMBL/GenBank/DDBJ databases">
        <title>Genome sequence of the basidiomycete white-rot fungus Trametes pubescens.</title>
        <authorList>
            <person name="Makela M.R."/>
            <person name="Granchi Z."/>
            <person name="Peng M."/>
            <person name="De Vries R.P."/>
            <person name="Grigoriev I."/>
            <person name="Riley R."/>
            <person name="Hilden K."/>
        </authorList>
    </citation>
    <scope>NUCLEOTIDE SEQUENCE [LARGE SCALE GENOMIC DNA]</scope>
    <source>
        <strain evidence="9 10">FBCC735</strain>
    </source>
</reference>
<keyword evidence="8" id="KW-0472">Membrane</keyword>
<evidence type="ECO:0000256" key="4">
    <source>
        <dbReference type="ARBA" id="ARBA00023002"/>
    </source>
</evidence>
<dbReference type="PRINTS" id="PR00465">
    <property type="entry name" value="EP450IV"/>
</dbReference>
<evidence type="ECO:0000256" key="6">
    <source>
        <dbReference type="PIRSR" id="PIRSR602403-1"/>
    </source>
</evidence>
<keyword evidence="3 6" id="KW-0479">Metal-binding</keyword>
<comment type="similarity">
    <text evidence="2 7">Belongs to the cytochrome P450 family.</text>
</comment>
<name>A0A1M2V7D6_TRAPU</name>
<comment type="caution">
    <text evidence="9">The sequence shown here is derived from an EMBL/GenBank/DDBJ whole genome shotgun (WGS) entry which is preliminary data.</text>
</comment>
<organism evidence="9 10">
    <name type="scientific">Trametes pubescens</name>
    <name type="common">White-rot fungus</name>
    <dbReference type="NCBI Taxonomy" id="154538"/>
    <lineage>
        <taxon>Eukaryota</taxon>
        <taxon>Fungi</taxon>
        <taxon>Dikarya</taxon>
        <taxon>Basidiomycota</taxon>
        <taxon>Agaricomycotina</taxon>
        <taxon>Agaricomycetes</taxon>
        <taxon>Polyporales</taxon>
        <taxon>Polyporaceae</taxon>
        <taxon>Trametes</taxon>
    </lineage>
</organism>
<dbReference type="Proteomes" id="UP000184267">
    <property type="component" value="Unassembled WGS sequence"/>
</dbReference>
<dbReference type="GO" id="GO:0016705">
    <property type="term" value="F:oxidoreductase activity, acting on paired donors, with incorporation or reduction of molecular oxygen"/>
    <property type="evidence" value="ECO:0007669"/>
    <property type="project" value="InterPro"/>
</dbReference>
<dbReference type="Gene3D" id="1.10.630.10">
    <property type="entry name" value="Cytochrome P450"/>
    <property type="match status" value="1"/>
</dbReference>
<dbReference type="PANTHER" id="PTHR46206:SF7">
    <property type="entry name" value="P450, PUTATIVE (EUROFUNG)-RELATED"/>
    <property type="match status" value="1"/>
</dbReference>
<evidence type="ECO:0000256" key="3">
    <source>
        <dbReference type="ARBA" id="ARBA00022723"/>
    </source>
</evidence>
<evidence type="ECO:0000256" key="1">
    <source>
        <dbReference type="ARBA" id="ARBA00001971"/>
    </source>
</evidence>
<dbReference type="InterPro" id="IPR036396">
    <property type="entry name" value="Cyt_P450_sf"/>
</dbReference>
<keyword evidence="10" id="KW-1185">Reference proteome</keyword>
<keyword evidence="8" id="KW-0812">Transmembrane</keyword>
<keyword evidence="4 7" id="KW-0560">Oxidoreductase</keyword>
<gene>
    <name evidence="9" type="ORF">TRAPUB_5911</name>
</gene>
<evidence type="ECO:0000313" key="9">
    <source>
        <dbReference type="EMBL" id="OJT03492.1"/>
    </source>
</evidence>
<keyword evidence="8" id="KW-1133">Transmembrane helix</keyword>
<feature type="binding site" description="axial binding residue" evidence="6">
    <location>
        <position position="441"/>
    </location>
    <ligand>
        <name>heme</name>
        <dbReference type="ChEBI" id="CHEBI:30413"/>
    </ligand>
    <ligandPart>
        <name>Fe</name>
        <dbReference type="ChEBI" id="CHEBI:18248"/>
    </ligandPart>
</feature>
<dbReference type="SUPFAM" id="SSF48264">
    <property type="entry name" value="Cytochrome P450"/>
    <property type="match status" value="1"/>
</dbReference>
<comment type="cofactor">
    <cofactor evidence="1 6">
        <name>heme</name>
        <dbReference type="ChEBI" id="CHEBI:30413"/>
    </cofactor>
</comment>
<dbReference type="STRING" id="154538.A0A1M2V7D6"/>
<dbReference type="InterPro" id="IPR017972">
    <property type="entry name" value="Cyt_P450_CS"/>
</dbReference>
<accession>A0A1M2V7D6</accession>
<dbReference type="OrthoDB" id="1844152at2759"/>
<dbReference type="GO" id="GO:0020037">
    <property type="term" value="F:heme binding"/>
    <property type="evidence" value="ECO:0007669"/>
    <property type="project" value="InterPro"/>
</dbReference>
<dbReference type="InterPro" id="IPR001128">
    <property type="entry name" value="Cyt_P450"/>
</dbReference>
<evidence type="ECO:0000256" key="8">
    <source>
        <dbReference type="SAM" id="Phobius"/>
    </source>
</evidence>
<dbReference type="InterPro" id="IPR002403">
    <property type="entry name" value="Cyt_P450_E_grp-IV"/>
</dbReference>
<dbReference type="PANTHER" id="PTHR46206">
    <property type="entry name" value="CYTOCHROME P450"/>
    <property type="match status" value="1"/>
</dbReference>
<feature type="transmembrane region" description="Helical" evidence="8">
    <location>
        <begin position="6"/>
        <end position="24"/>
    </location>
</feature>
<keyword evidence="6 7" id="KW-0349">Heme</keyword>